<dbReference type="InterPro" id="IPR012337">
    <property type="entry name" value="RNaseH-like_sf"/>
</dbReference>
<dbReference type="EMBL" id="CAMAPE010000001">
    <property type="protein sequence ID" value="CAH9050316.1"/>
    <property type="molecule type" value="Genomic_DNA"/>
</dbReference>
<dbReference type="InterPro" id="IPR007021">
    <property type="entry name" value="DUF659"/>
</dbReference>
<evidence type="ECO:0008006" key="6">
    <source>
        <dbReference type="Google" id="ProtNLM"/>
    </source>
</evidence>
<dbReference type="PANTHER" id="PTHR32166">
    <property type="entry name" value="OSJNBA0013A04.12 PROTEIN"/>
    <property type="match status" value="1"/>
</dbReference>
<dbReference type="SUPFAM" id="SSF53098">
    <property type="entry name" value="Ribonuclease H-like"/>
    <property type="match status" value="1"/>
</dbReference>
<protein>
    <recommendedName>
        <fullName evidence="6">DUF659 domain-containing protein</fullName>
    </recommendedName>
</protein>
<dbReference type="Pfam" id="PF04937">
    <property type="entry name" value="DUF659"/>
    <property type="match status" value="1"/>
</dbReference>
<dbReference type="InterPro" id="IPR008906">
    <property type="entry name" value="HATC_C_dom"/>
</dbReference>
<organism evidence="4 5">
    <name type="scientific">Cuscuta europaea</name>
    <name type="common">European dodder</name>
    <dbReference type="NCBI Taxonomy" id="41803"/>
    <lineage>
        <taxon>Eukaryota</taxon>
        <taxon>Viridiplantae</taxon>
        <taxon>Streptophyta</taxon>
        <taxon>Embryophyta</taxon>
        <taxon>Tracheophyta</taxon>
        <taxon>Spermatophyta</taxon>
        <taxon>Magnoliopsida</taxon>
        <taxon>eudicotyledons</taxon>
        <taxon>Gunneridae</taxon>
        <taxon>Pentapetalae</taxon>
        <taxon>asterids</taxon>
        <taxon>lamiids</taxon>
        <taxon>Solanales</taxon>
        <taxon>Convolvulaceae</taxon>
        <taxon>Cuscuteae</taxon>
        <taxon>Cuscuta</taxon>
        <taxon>Cuscuta subgen. Cuscuta</taxon>
    </lineage>
</organism>
<dbReference type="OrthoDB" id="2017576at2759"/>
<accession>A0A9P0VM17</accession>
<reference evidence="4" key="1">
    <citation type="submission" date="2022-07" db="EMBL/GenBank/DDBJ databases">
        <authorList>
            <person name="Macas J."/>
            <person name="Novak P."/>
            <person name="Neumann P."/>
        </authorList>
    </citation>
    <scope>NUCLEOTIDE SEQUENCE</scope>
</reference>
<evidence type="ECO:0000313" key="4">
    <source>
        <dbReference type="EMBL" id="CAH9050316.1"/>
    </source>
</evidence>
<evidence type="ECO:0000313" key="5">
    <source>
        <dbReference type="Proteomes" id="UP001152484"/>
    </source>
</evidence>
<gene>
    <name evidence="4" type="ORF">CEURO_LOCUS49</name>
</gene>
<dbReference type="PANTHER" id="PTHR32166:SF81">
    <property type="entry name" value="OS06G0658400 PROTEIN"/>
    <property type="match status" value="1"/>
</dbReference>
<sequence>MKKLEEEVENKRKDAAPKDIPLPSGGTQMDWTSNISFSNKRKSSMGPLEKAFDVDGRAKLDEEIARMFFTGGFPFNLTRNPYYVRAFSFAANHNLSGYVPPGYNKLRTTLLQQEKANVERLLQPLKATWRERCVTIVSDGWSGPQRRPIINFMATSGSGPMFLKAVNCMSEVNSKEFIANLMKEVIDEIDHQNVVQVITDNASNCKGAGEMIEGVYPHIYWTPCVVHTLNLALKNICAAKNVDNNIEVYDECHWITEIHGDAVHIKNFIMNHTMRLSMFNKFVSLKLLSVADTRFVSIIVMLKRFKLIRRGLETMVLSDEWAFYREDDTGKARFVRDKVLSEYWWDQLNYILAFSDPIYSMIRACDTDKSCLHLVYEMWDSMIEKVKIQIYKHEEKSLDSYSAFFNVIYDILVARWGKSSTPIHCLAHSLNPRFYSEVWLDEDPARVPPHRDGEISQERMKCFRRFYPNAEDYDKVLNELTSFSLKTGAFADITSLSKMGNTDPKNWWANFGAQTPILQSLAFRVLGQPTSSSSCERNWSMHSFIHSLRRNKLTPKRAKDLVFVHNNLRLLSRSSEQYTDEKTKMWDVGGDEFDNLEEMGYLKFANL</sequence>
<dbReference type="GO" id="GO:0046983">
    <property type="term" value="F:protein dimerization activity"/>
    <property type="evidence" value="ECO:0007669"/>
    <property type="project" value="InterPro"/>
</dbReference>
<evidence type="ECO:0000256" key="1">
    <source>
        <dbReference type="SAM" id="MobiDB-lite"/>
    </source>
</evidence>
<evidence type="ECO:0000259" key="3">
    <source>
        <dbReference type="Pfam" id="PF05699"/>
    </source>
</evidence>
<dbReference type="AlphaFoldDB" id="A0A9P0VM17"/>
<name>A0A9P0VM17_CUSEU</name>
<dbReference type="Proteomes" id="UP001152484">
    <property type="component" value="Unassembled WGS sequence"/>
</dbReference>
<keyword evidence="5" id="KW-1185">Reference proteome</keyword>
<feature type="region of interest" description="Disordered" evidence="1">
    <location>
        <begin position="1"/>
        <end position="27"/>
    </location>
</feature>
<evidence type="ECO:0000259" key="2">
    <source>
        <dbReference type="Pfam" id="PF04937"/>
    </source>
</evidence>
<dbReference type="Pfam" id="PF05699">
    <property type="entry name" value="Dimer_Tnp_hAT"/>
    <property type="match status" value="1"/>
</dbReference>
<comment type="caution">
    <text evidence="4">The sequence shown here is derived from an EMBL/GenBank/DDBJ whole genome shotgun (WGS) entry which is preliminary data.</text>
</comment>
<proteinExistence type="predicted"/>
<feature type="domain" description="HAT C-terminal dimerisation" evidence="3">
    <location>
        <begin position="501"/>
        <end position="568"/>
    </location>
</feature>
<feature type="domain" description="DUF659" evidence="2">
    <location>
        <begin position="101"/>
        <end position="247"/>
    </location>
</feature>